<keyword evidence="2" id="KW-1185">Reference proteome</keyword>
<dbReference type="RefSeq" id="WP_311034116.1">
    <property type="nucleotide sequence ID" value="NZ_CP117522.1"/>
</dbReference>
<accession>A0ABY9UR10</accession>
<evidence type="ECO:0000313" key="2">
    <source>
        <dbReference type="Proteomes" id="UP001305606"/>
    </source>
</evidence>
<protein>
    <submittedName>
        <fullName evidence="1">Uncharacterized protein</fullName>
    </submittedName>
</protein>
<dbReference type="Proteomes" id="UP001305606">
    <property type="component" value="Chromosome"/>
</dbReference>
<gene>
    <name evidence="1" type="ORF">PS467_04650</name>
</gene>
<evidence type="ECO:0000313" key="1">
    <source>
        <dbReference type="EMBL" id="WNE94676.1"/>
    </source>
</evidence>
<sequence>MLRAAADERYPSVAAVAQHVGDFEHRFRHGIGLIISGPETTP</sequence>
<name>A0ABY9UR10_9ACTN</name>
<organism evidence="1 2">
    <name type="scientific">Streptomyces luomodiensis</name>
    <dbReference type="NCBI Taxonomy" id="3026192"/>
    <lineage>
        <taxon>Bacteria</taxon>
        <taxon>Bacillati</taxon>
        <taxon>Actinomycetota</taxon>
        <taxon>Actinomycetes</taxon>
        <taxon>Kitasatosporales</taxon>
        <taxon>Streptomycetaceae</taxon>
        <taxon>Streptomyces</taxon>
    </lineage>
</organism>
<reference evidence="1 2" key="1">
    <citation type="submission" date="2023-02" db="EMBL/GenBank/DDBJ databases">
        <title>Streptomyces sp. SCA4-21 with antifungal activity against Fusarium oxysporum f. sp. cubense, Streptomyces sp. SCA2-17 with antifungal activity against Fusarium oxysporum f. sp. cubense.</title>
        <authorList>
            <person name="Qi D."/>
        </authorList>
    </citation>
    <scope>NUCLEOTIDE SEQUENCE [LARGE SCALE GENOMIC DNA]</scope>
    <source>
        <strain evidence="1 2">SCA4-21</strain>
    </source>
</reference>
<proteinExistence type="predicted"/>
<dbReference type="EMBL" id="CP117522">
    <property type="protein sequence ID" value="WNE94676.1"/>
    <property type="molecule type" value="Genomic_DNA"/>
</dbReference>